<gene>
    <name evidence="2" type="ORF">SAMN05444583_11539</name>
</gene>
<evidence type="ECO:0000313" key="3">
    <source>
        <dbReference type="Proteomes" id="UP000198677"/>
    </source>
</evidence>
<dbReference type="EMBL" id="FOAW01000015">
    <property type="protein sequence ID" value="SEL81096.1"/>
    <property type="molecule type" value="Genomic_DNA"/>
</dbReference>
<dbReference type="Gene3D" id="3.60.15.10">
    <property type="entry name" value="Ribonuclease Z/Hydroxyacylglutathione hydrolase-like"/>
    <property type="match status" value="1"/>
</dbReference>
<sequence length="244" mass="26437">MDTETTEIAPDVYRFSTYVSDANLVMNQYLIDGDEPLLFHMGQRALFPFTSAAVGRVLPLERLRWITFGHVEADECGSMNSWLAAAPNAEVAHGALSCFVQVDDLADRRPRPLQDGEVIEVGARRVRHIDTPHVPHGWDACLVYEETTSTLLCGDLFSAFGRHPAVTDSEIVGPTLAGEEMAHPTALTPALGPTIRGLADLAPRTLGLMHGPAYTGDCAGALRELAAAYEELLEAEGERLRGQG</sequence>
<name>A0A1H7TA07_9NOCA</name>
<feature type="domain" description="ODP" evidence="1">
    <location>
        <begin position="26"/>
        <end position="161"/>
    </location>
</feature>
<dbReference type="Proteomes" id="UP000198677">
    <property type="component" value="Unassembled WGS sequence"/>
</dbReference>
<dbReference type="Pfam" id="PF19583">
    <property type="entry name" value="ODP"/>
    <property type="match status" value="1"/>
</dbReference>
<dbReference type="SUPFAM" id="SSF56281">
    <property type="entry name" value="Metallo-hydrolase/oxidoreductase"/>
    <property type="match status" value="1"/>
</dbReference>
<keyword evidence="3" id="KW-1185">Reference proteome</keyword>
<reference evidence="3" key="1">
    <citation type="submission" date="2016-10" db="EMBL/GenBank/DDBJ databases">
        <authorList>
            <person name="Varghese N."/>
            <person name="Submissions S."/>
        </authorList>
    </citation>
    <scope>NUCLEOTIDE SEQUENCE [LARGE SCALE GENOMIC DNA]</scope>
    <source>
        <strain evidence="3">DSM 44675</strain>
    </source>
</reference>
<dbReference type="OrthoDB" id="9800607at2"/>
<organism evidence="2 3">
    <name type="scientific">Rhodococcus maanshanensis</name>
    <dbReference type="NCBI Taxonomy" id="183556"/>
    <lineage>
        <taxon>Bacteria</taxon>
        <taxon>Bacillati</taxon>
        <taxon>Actinomycetota</taxon>
        <taxon>Actinomycetes</taxon>
        <taxon>Mycobacteriales</taxon>
        <taxon>Nocardiaceae</taxon>
        <taxon>Rhodococcus</taxon>
    </lineage>
</organism>
<dbReference type="AlphaFoldDB" id="A0A1H7TA07"/>
<dbReference type="RefSeq" id="WP_072750655.1">
    <property type="nucleotide sequence ID" value="NZ_FOAW01000015.1"/>
</dbReference>
<proteinExistence type="predicted"/>
<dbReference type="InterPro" id="IPR045761">
    <property type="entry name" value="ODP_dom"/>
</dbReference>
<accession>A0A1H7TA07</accession>
<dbReference type="InterPro" id="IPR036866">
    <property type="entry name" value="RibonucZ/Hydroxyglut_hydro"/>
</dbReference>
<evidence type="ECO:0000313" key="2">
    <source>
        <dbReference type="EMBL" id="SEL81096.1"/>
    </source>
</evidence>
<protein>
    <recommendedName>
        <fullName evidence="1">ODP domain-containing protein</fullName>
    </recommendedName>
</protein>
<evidence type="ECO:0000259" key="1">
    <source>
        <dbReference type="Pfam" id="PF19583"/>
    </source>
</evidence>